<evidence type="ECO:0000256" key="3">
    <source>
        <dbReference type="ARBA" id="ARBA00022960"/>
    </source>
</evidence>
<keyword evidence="3" id="KW-0133">Cell shape</keyword>
<evidence type="ECO:0000256" key="5">
    <source>
        <dbReference type="SAM" id="Coils"/>
    </source>
</evidence>
<sequence>MSYQSIRGPIRPVFYLRYPVQYLNEAIYAIIKTVKEPFVTMLVVKQENIRLKQELQQLLLRQEAFKEQVQENNSLRQLLDLKDVTPGYVTTARVIGKNPSTWSQTMLLNKGTLHGIKKDMAVRSSRCLIGKVILADKRHSTVLLITDVHSSVAVKVQTSRLEGVVSGAGHSLCILKYIPQDEIIKEGDDLITSGYDALYPPGIPVGKISSVQRSQTEVFLNVEVTLCATPFTVDEVLVIDRTDNAITGP</sequence>
<dbReference type="Proteomes" id="UP000033423">
    <property type="component" value="Unassembled WGS sequence"/>
</dbReference>
<reference evidence="7 8" key="1">
    <citation type="submission" date="2015-02" db="EMBL/GenBank/DDBJ databases">
        <title>Single-cell genomics of uncultivated deep-branching MTB reveals a conserved set of magnetosome genes.</title>
        <authorList>
            <person name="Kolinko S."/>
            <person name="Richter M."/>
            <person name="Glockner F.O."/>
            <person name="Brachmann A."/>
            <person name="Schuler D."/>
        </authorList>
    </citation>
    <scope>NUCLEOTIDE SEQUENCE [LARGE SCALE GENOMIC DNA]</scope>
    <source>
        <strain evidence="7">TM-1</strain>
    </source>
</reference>
<organism evidence="7 8">
    <name type="scientific">Candidatus Magnetobacterium bavaricum</name>
    <dbReference type="NCBI Taxonomy" id="29290"/>
    <lineage>
        <taxon>Bacteria</taxon>
        <taxon>Pseudomonadati</taxon>
        <taxon>Nitrospirota</taxon>
        <taxon>Thermodesulfovibrionia</taxon>
        <taxon>Thermodesulfovibrionales</taxon>
        <taxon>Candidatus Magnetobacteriaceae</taxon>
        <taxon>Candidatus Magnetobacterium</taxon>
    </lineage>
</organism>
<dbReference type="InterPro" id="IPR007221">
    <property type="entry name" value="MreC"/>
</dbReference>
<evidence type="ECO:0000313" key="8">
    <source>
        <dbReference type="Proteomes" id="UP000033423"/>
    </source>
</evidence>
<keyword evidence="8" id="KW-1185">Reference proteome</keyword>
<dbReference type="InterPro" id="IPR042177">
    <property type="entry name" value="Cell/Rod_1"/>
</dbReference>
<dbReference type="GO" id="GO:0008360">
    <property type="term" value="P:regulation of cell shape"/>
    <property type="evidence" value="ECO:0007669"/>
    <property type="project" value="UniProtKB-KW"/>
</dbReference>
<comment type="caution">
    <text evidence="7">The sequence shown here is derived from an EMBL/GenBank/DDBJ whole genome shotgun (WGS) entry which is preliminary data.</text>
</comment>
<evidence type="ECO:0000313" key="7">
    <source>
        <dbReference type="EMBL" id="KJU84248.1"/>
    </source>
</evidence>
<evidence type="ECO:0000256" key="1">
    <source>
        <dbReference type="ARBA" id="ARBA00009369"/>
    </source>
</evidence>
<feature type="coiled-coil region" evidence="5">
    <location>
        <begin position="41"/>
        <end position="72"/>
    </location>
</feature>
<dbReference type="PANTHER" id="PTHR34138:SF1">
    <property type="entry name" value="CELL SHAPE-DETERMINING PROTEIN MREC"/>
    <property type="match status" value="1"/>
</dbReference>
<dbReference type="Pfam" id="PF04085">
    <property type="entry name" value="MreC"/>
    <property type="match status" value="1"/>
</dbReference>
<dbReference type="Gene3D" id="2.40.10.340">
    <property type="entry name" value="Rod shape-determining protein MreC, domain 1"/>
    <property type="match status" value="1"/>
</dbReference>
<keyword evidence="5" id="KW-0175">Coiled coil</keyword>
<name>A0A0F3GU55_9BACT</name>
<dbReference type="NCBIfam" id="TIGR00219">
    <property type="entry name" value="mreC"/>
    <property type="match status" value="1"/>
</dbReference>
<evidence type="ECO:0000256" key="2">
    <source>
        <dbReference type="ARBA" id="ARBA00013855"/>
    </source>
</evidence>
<comment type="similarity">
    <text evidence="1">Belongs to the MreC family.</text>
</comment>
<dbReference type="EMBL" id="LACI01001551">
    <property type="protein sequence ID" value="KJU84248.1"/>
    <property type="molecule type" value="Genomic_DNA"/>
</dbReference>
<evidence type="ECO:0000259" key="6">
    <source>
        <dbReference type="Pfam" id="PF04085"/>
    </source>
</evidence>
<dbReference type="PANTHER" id="PTHR34138">
    <property type="entry name" value="CELL SHAPE-DETERMINING PROTEIN MREC"/>
    <property type="match status" value="1"/>
</dbReference>
<evidence type="ECO:0000256" key="4">
    <source>
        <dbReference type="ARBA" id="ARBA00032089"/>
    </source>
</evidence>
<dbReference type="AlphaFoldDB" id="A0A0F3GU55"/>
<dbReference type="GO" id="GO:0005886">
    <property type="term" value="C:plasma membrane"/>
    <property type="evidence" value="ECO:0007669"/>
    <property type="project" value="TreeGrafter"/>
</dbReference>
<dbReference type="InterPro" id="IPR042175">
    <property type="entry name" value="Cell/Rod_MreC_2"/>
</dbReference>
<gene>
    <name evidence="7" type="ORF">MBAV_003558</name>
</gene>
<dbReference type="InterPro" id="IPR055342">
    <property type="entry name" value="MreC_beta-barrel_core"/>
</dbReference>
<dbReference type="Gene3D" id="2.40.10.350">
    <property type="entry name" value="Rod shape-determining protein MreC, domain 2"/>
    <property type="match status" value="1"/>
</dbReference>
<accession>A0A0F3GU55</accession>
<proteinExistence type="inferred from homology"/>
<dbReference type="PIRSF" id="PIRSF038471">
    <property type="entry name" value="MreC"/>
    <property type="match status" value="1"/>
</dbReference>
<feature type="domain" description="Rod shape-determining protein MreC beta-barrel core" evidence="6">
    <location>
        <begin position="94"/>
        <end position="239"/>
    </location>
</feature>
<protein>
    <recommendedName>
        <fullName evidence="2">Cell shape-determining protein MreC</fullName>
    </recommendedName>
    <alternativeName>
        <fullName evidence="4">Cell shape protein MreC</fullName>
    </alternativeName>
</protein>